<dbReference type="eggNOG" id="COG1333">
    <property type="taxonomic scope" value="Bacteria"/>
</dbReference>
<gene>
    <name evidence="8" type="ordered locus">TWT_758</name>
</gene>
<feature type="transmembrane region" description="Helical" evidence="6">
    <location>
        <begin position="71"/>
        <end position="90"/>
    </location>
</feature>
<dbReference type="InterPro" id="IPR007816">
    <property type="entry name" value="ResB-like_domain"/>
</dbReference>
<proteinExistence type="predicted"/>
<dbReference type="EMBL" id="AE014184">
    <property type="protein sequence ID" value="AAO44855.1"/>
    <property type="molecule type" value="Genomic_DNA"/>
</dbReference>
<dbReference type="GO" id="GO:0016020">
    <property type="term" value="C:membrane"/>
    <property type="evidence" value="ECO:0007669"/>
    <property type="project" value="UniProtKB-SubCell"/>
</dbReference>
<evidence type="ECO:0000313" key="8">
    <source>
        <dbReference type="EMBL" id="AAO44855.1"/>
    </source>
</evidence>
<dbReference type="PANTHER" id="PTHR31566:SF0">
    <property type="entry name" value="CYTOCHROME C BIOGENESIS PROTEIN CCS1, CHLOROPLASTIC"/>
    <property type="match status" value="1"/>
</dbReference>
<evidence type="ECO:0000256" key="4">
    <source>
        <dbReference type="ARBA" id="ARBA00022989"/>
    </source>
</evidence>
<accession>Q83FH6</accession>
<dbReference type="KEGG" id="twh:TWT_758"/>
<reference evidence="8 9" key="1">
    <citation type="journal article" date="2003" name="Genome Res.">
        <title>Tropheryma whipplei twist: a human pathogenic Actinobacteria with a reduced genome.</title>
        <authorList>
            <person name="Raoult D."/>
            <person name="Ogata H."/>
            <person name="Audic S."/>
            <person name="Robert C."/>
            <person name="Suhre K."/>
            <person name="Drancourt M."/>
            <person name="Claverie J.-M."/>
        </authorList>
    </citation>
    <scope>NUCLEOTIDE SEQUENCE [LARGE SCALE GENOMIC DNA]</scope>
    <source>
        <strain evidence="8 9">Twist</strain>
    </source>
</reference>
<evidence type="ECO:0000259" key="7">
    <source>
        <dbReference type="Pfam" id="PF05140"/>
    </source>
</evidence>
<evidence type="ECO:0000256" key="5">
    <source>
        <dbReference type="ARBA" id="ARBA00023136"/>
    </source>
</evidence>
<name>Q83FH6_TROWT</name>
<dbReference type="PANTHER" id="PTHR31566">
    <property type="entry name" value="CYTOCHROME C BIOGENESIS PROTEIN CCS1, CHLOROPLASTIC"/>
    <property type="match status" value="1"/>
</dbReference>
<keyword evidence="3" id="KW-0201">Cytochrome c-type biogenesis</keyword>
<protein>
    <recommendedName>
        <fullName evidence="7">ResB-like domain-containing protein</fullName>
    </recommendedName>
</protein>
<organism evidence="8 9">
    <name type="scientific">Tropheryma whipplei (strain Twist)</name>
    <name type="common">Whipple's bacillus</name>
    <dbReference type="NCBI Taxonomy" id="203267"/>
    <lineage>
        <taxon>Bacteria</taxon>
        <taxon>Bacillati</taxon>
        <taxon>Actinomycetota</taxon>
        <taxon>Actinomycetes</taxon>
        <taxon>Micrococcales</taxon>
        <taxon>Tropherymataceae</taxon>
        <taxon>Tropheryma</taxon>
    </lineage>
</organism>
<feature type="domain" description="ResB-like" evidence="7">
    <location>
        <begin position="15"/>
        <end position="511"/>
    </location>
</feature>
<evidence type="ECO:0000256" key="6">
    <source>
        <dbReference type="SAM" id="Phobius"/>
    </source>
</evidence>
<dbReference type="Proteomes" id="UP000002200">
    <property type="component" value="Chromosome"/>
</dbReference>
<keyword evidence="9" id="KW-1185">Reference proteome</keyword>
<evidence type="ECO:0000256" key="1">
    <source>
        <dbReference type="ARBA" id="ARBA00004141"/>
    </source>
</evidence>
<keyword evidence="2 6" id="KW-0812">Transmembrane</keyword>
<comment type="subcellular location">
    <subcellularLocation>
        <location evidence="1">Membrane</location>
        <topology evidence="1">Multi-pass membrane protein</topology>
    </subcellularLocation>
</comment>
<evidence type="ECO:0000256" key="2">
    <source>
        <dbReference type="ARBA" id="ARBA00022692"/>
    </source>
</evidence>
<feature type="transmembrane region" description="Helical" evidence="6">
    <location>
        <begin position="188"/>
        <end position="209"/>
    </location>
</feature>
<dbReference type="InterPro" id="IPR023494">
    <property type="entry name" value="Cyt_c_bgen_Ccs1/CcsB/ResB"/>
</dbReference>
<keyword evidence="5 6" id="KW-0472">Membrane</keyword>
<feature type="transmembrane region" description="Helical" evidence="6">
    <location>
        <begin position="465"/>
        <end position="486"/>
    </location>
</feature>
<evidence type="ECO:0000256" key="3">
    <source>
        <dbReference type="ARBA" id="ARBA00022748"/>
    </source>
</evidence>
<sequence length="541" mass="60385">MLRSSLWLWRQLTSMRVALILLLMLALAAVPGSLIPQTDSDPNGVARFKKNNPELIGIVNFLQLFDVYSSVWFSSIYILLFVSLIGCIVARTGVYIKTLKIPPGKTPKRLDRMPVFHQYRYTVTHSTECHRGRAESHESESQVCHCHQTSTLILEIAKKVLKKSLHRVSVYGNSVSAEKGYFKEVANLTFHMALLLLVILVGFGGLYGFRGQRIVTVGNSFANIIGDFDTLHPGRLFDGSLLPKYRMVLDKFTVQYSQDTRDINKFGAPLDYQAHVSVIWQNGNTERKIIRVNDPLRIGSENIYLLGKGYAPRIRVRNTSGKVVFDEQVPFIPQDRNMTSLGVIKIHQGLAQQLGMIGFFYPTQGAKTMPFFSIYPDLTYPVLTLNIYEGKLSEGDSVYTLNTDSLKEIAGGNSGKKSITLMPGQSDKLPGDLGRIEFVNIAPDPYGYKNSVARFVGLDIHFAPFNGYIFLAALLALGSLVPALFIQRRRLWVRVANNAVEIAGLTRGDEAIPDKFVKAFMGKFLAQLESANVRLRGSHTG</sequence>
<dbReference type="STRING" id="203267.TWT_758"/>
<dbReference type="Pfam" id="PF05140">
    <property type="entry name" value="ResB"/>
    <property type="match status" value="1"/>
</dbReference>
<keyword evidence="4 6" id="KW-1133">Transmembrane helix</keyword>
<dbReference type="AlphaFoldDB" id="Q83FH6"/>
<dbReference type="HOGENOM" id="CLU_023092_0_0_11"/>
<dbReference type="GO" id="GO:0017004">
    <property type="term" value="P:cytochrome complex assembly"/>
    <property type="evidence" value="ECO:0007669"/>
    <property type="project" value="UniProtKB-KW"/>
</dbReference>
<evidence type="ECO:0000313" key="9">
    <source>
        <dbReference type="Proteomes" id="UP000002200"/>
    </source>
</evidence>